<dbReference type="Pfam" id="PF00512">
    <property type="entry name" value="HisKA"/>
    <property type="match status" value="1"/>
</dbReference>
<dbReference type="PANTHER" id="PTHR44936:SF10">
    <property type="entry name" value="SENSOR PROTEIN RSTB"/>
    <property type="match status" value="1"/>
</dbReference>
<reference evidence="14" key="1">
    <citation type="submission" date="2024-04" db="EMBL/GenBank/DDBJ databases">
        <title>Phylogenomic analyses of a clade within the roseobacter group suggest taxonomic reassignments of species of the genera Aestuariivita, Citreicella, Loktanella, Nautella, Pelagibaca, Ruegeria, Thalassobius, Thiobacimonas and Tropicibacter, and the proposal o.</title>
        <authorList>
            <person name="Jeon C.O."/>
        </authorList>
    </citation>
    <scope>NUCLEOTIDE SEQUENCE [LARGE SCALE GENOMIC DNA]</scope>
    <source>
        <strain evidence="14">BS5-3</strain>
    </source>
</reference>
<evidence type="ECO:0000259" key="12">
    <source>
        <dbReference type="PROSITE" id="PS50885"/>
    </source>
</evidence>
<keyword evidence="9 13" id="KW-0067">ATP-binding</keyword>
<dbReference type="SMART" id="SM00388">
    <property type="entry name" value="HisKA"/>
    <property type="match status" value="1"/>
</dbReference>
<dbReference type="Gene3D" id="6.10.340.10">
    <property type="match status" value="1"/>
</dbReference>
<feature type="transmembrane region" description="Helical" evidence="10">
    <location>
        <begin position="47"/>
        <end position="67"/>
    </location>
</feature>
<comment type="catalytic activity">
    <reaction evidence="1">
        <text>ATP + protein L-histidine = ADP + protein N-phospho-L-histidine.</text>
        <dbReference type="EC" id="2.7.13.3"/>
    </reaction>
</comment>
<name>A0ABZ2VBU3_9RHOB</name>
<keyword evidence="5" id="KW-0597">Phosphoprotein</keyword>
<sequence length="308" mass="33062">MPRRVIHKWRPPLAFVLGGTLAAVFCLPLIGIAYFRVAGGVLGWAETSWMIGWMAFVATAILGFLLWRLVLRPVRALTGYAQSEGKTDAPVHVGTPELSQLTQSVIAMATRLRGREAVLRSYADHVTHEFKSPLSAIRGAAELLADDSLPAADRAKLVDNVAMAAARMADLLESQRALARAHEPMADGRCLLSDVAAGRDAVRIISDGIVPLSDQVMQIVLGHLIDNAMTHGAREVTLEVRGDVLLVSDDGPGVSSGNRERIFEPFFTTNRDAGGTGMGLPIVRQMLEAHGAAITLAEGPGAVFEIRF</sequence>
<dbReference type="EC" id="2.7.13.3" evidence="3"/>
<feature type="domain" description="Histidine kinase" evidence="11">
    <location>
        <begin position="125"/>
        <end position="308"/>
    </location>
</feature>
<dbReference type="SUPFAM" id="SSF47384">
    <property type="entry name" value="Homodimeric domain of signal transducing histidine kinase"/>
    <property type="match status" value="1"/>
</dbReference>
<keyword evidence="10" id="KW-0812">Transmembrane</keyword>
<keyword evidence="7" id="KW-0547">Nucleotide-binding</keyword>
<organism evidence="13 14">
    <name type="scientific">Yoonia phaeophyticola</name>
    <dbReference type="NCBI Taxonomy" id="3137369"/>
    <lineage>
        <taxon>Bacteria</taxon>
        <taxon>Pseudomonadati</taxon>
        <taxon>Pseudomonadota</taxon>
        <taxon>Alphaproteobacteria</taxon>
        <taxon>Rhodobacterales</taxon>
        <taxon>Paracoccaceae</taxon>
        <taxon>Yoonia</taxon>
    </lineage>
</organism>
<dbReference type="GO" id="GO:0005524">
    <property type="term" value="F:ATP binding"/>
    <property type="evidence" value="ECO:0007669"/>
    <property type="project" value="UniProtKB-KW"/>
</dbReference>
<dbReference type="RefSeq" id="WP_341368587.1">
    <property type="nucleotide sequence ID" value="NZ_CP150951.2"/>
</dbReference>
<dbReference type="EMBL" id="CP150951">
    <property type="protein sequence ID" value="WZC50485.1"/>
    <property type="molecule type" value="Genomic_DNA"/>
</dbReference>
<dbReference type="CDD" id="cd00082">
    <property type="entry name" value="HisKA"/>
    <property type="match status" value="1"/>
</dbReference>
<comment type="subcellular location">
    <subcellularLocation>
        <location evidence="2">Cell membrane</location>
        <topology evidence="2">Multi-pass membrane protein</topology>
    </subcellularLocation>
</comment>
<dbReference type="InterPro" id="IPR005467">
    <property type="entry name" value="His_kinase_dom"/>
</dbReference>
<dbReference type="InterPro" id="IPR050980">
    <property type="entry name" value="2C_sensor_his_kinase"/>
</dbReference>
<protein>
    <recommendedName>
        <fullName evidence="3">histidine kinase</fullName>
        <ecNumber evidence="3">2.7.13.3</ecNumber>
    </recommendedName>
</protein>
<keyword evidence="4" id="KW-1003">Cell membrane</keyword>
<dbReference type="PROSITE" id="PS50109">
    <property type="entry name" value="HIS_KIN"/>
    <property type="match status" value="1"/>
</dbReference>
<keyword evidence="8" id="KW-0418">Kinase</keyword>
<dbReference type="InterPro" id="IPR003594">
    <property type="entry name" value="HATPase_dom"/>
</dbReference>
<evidence type="ECO:0000256" key="7">
    <source>
        <dbReference type="ARBA" id="ARBA00022741"/>
    </source>
</evidence>
<dbReference type="CDD" id="cd00075">
    <property type="entry name" value="HATPase"/>
    <property type="match status" value="1"/>
</dbReference>
<evidence type="ECO:0000256" key="8">
    <source>
        <dbReference type="ARBA" id="ARBA00022777"/>
    </source>
</evidence>
<keyword evidence="6" id="KW-0808">Transferase</keyword>
<evidence type="ECO:0000259" key="11">
    <source>
        <dbReference type="PROSITE" id="PS50109"/>
    </source>
</evidence>
<dbReference type="InterPro" id="IPR036890">
    <property type="entry name" value="HATPase_C_sf"/>
</dbReference>
<evidence type="ECO:0000256" key="9">
    <source>
        <dbReference type="ARBA" id="ARBA00022840"/>
    </source>
</evidence>
<dbReference type="InterPro" id="IPR004358">
    <property type="entry name" value="Sig_transdc_His_kin-like_C"/>
</dbReference>
<dbReference type="Proteomes" id="UP001440612">
    <property type="component" value="Chromosome"/>
</dbReference>
<keyword evidence="10" id="KW-1133">Transmembrane helix</keyword>
<evidence type="ECO:0000256" key="1">
    <source>
        <dbReference type="ARBA" id="ARBA00000085"/>
    </source>
</evidence>
<dbReference type="InterPro" id="IPR003660">
    <property type="entry name" value="HAMP_dom"/>
</dbReference>
<dbReference type="PROSITE" id="PS50885">
    <property type="entry name" value="HAMP"/>
    <property type="match status" value="1"/>
</dbReference>
<keyword evidence="14" id="KW-1185">Reference proteome</keyword>
<evidence type="ECO:0000256" key="3">
    <source>
        <dbReference type="ARBA" id="ARBA00012438"/>
    </source>
</evidence>
<dbReference type="PANTHER" id="PTHR44936">
    <property type="entry name" value="SENSOR PROTEIN CREC"/>
    <property type="match status" value="1"/>
</dbReference>
<dbReference type="Pfam" id="PF02518">
    <property type="entry name" value="HATPase_c"/>
    <property type="match status" value="1"/>
</dbReference>
<evidence type="ECO:0000256" key="5">
    <source>
        <dbReference type="ARBA" id="ARBA00022553"/>
    </source>
</evidence>
<feature type="transmembrane region" description="Helical" evidence="10">
    <location>
        <begin position="12"/>
        <end position="35"/>
    </location>
</feature>
<dbReference type="Gene3D" id="1.10.287.130">
    <property type="match status" value="1"/>
</dbReference>
<evidence type="ECO:0000313" key="14">
    <source>
        <dbReference type="Proteomes" id="UP001440612"/>
    </source>
</evidence>
<evidence type="ECO:0000313" key="13">
    <source>
        <dbReference type="EMBL" id="WZC50485.1"/>
    </source>
</evidence>
<evidence type="ECO:0000256" key="2">
    <source>
        <dbReference type="ARBA" id="ARBA00004651"/>
    </source>
</evidence>
<dbReference type="InterPro" id="IPR003661">
    <property type="entry name" value="HisK_dim/P_dom"/>
</dbReference>
<evidence type="ECO:0000256" key="10">
    <source>
        <dbReference type="SAM" id="Phobius"/>
    </source>
</evidence>
<keyword evidence="10" id="KW-0472">Membrane</keyword>
<dbReference type="Gene3D" id="3.30.565.10">
    <property type="entry name" value="Histidine kinase-like ATPase, C-terminal domain"/>
    <property type="match status" value="1"/>
</dbReference>
<proteinExistence type="predicted"/>
<evidence type="ECO:0000256" key="4">
    <source>
        <dbReference type="ARBA" id="ARBA00022475"/>
    </source>
</evidence>
<accession>A0ABZ2VBU3</accession>
<dbReference type="InterPro" id="IPR036097">
    <property type="entry name" value="HisK_dim/P_sf"/>
</dbReference>
<evidence type="ECO:0000256" key="6">
    <source>
        <dbReference type="ARBA" id="ARBA00022679"/>
    </source>
</evidence>
<dbReference type="SMART" id="SM00387">
    <property type="entry name" value="HATPase_c"/>
    <property type="match status" value="1"/>
</dbReference>
<gene>
    <name evidence="13" type="ORF">AABB29_07640</name>
</gene>
<dbReference type="SUPFAM" id="SSF55874">
    <property type="entry name" value="ATPase domain of HSP90 chaperone/DNA topoisomerase II/histidine kinase"/>
    <property type="match status" value="1"/>
</dbReference>
<dbReference type="PRINTS" id="PR00344">
    <property type="entry name" value="BCTRLSENSOR"/>
</dbReference>
<feature type="domain" description="HAMP" evidence="12">
    <location>
        <begin position="68"/>
        <end position="117"/>
    </location>
</feature>